<keyword evidence="3" id="KW-0333">Golgi apparatus</keyword>
<feature type="region of interest" description="Disordered" evidence="6">
    <location>
        <begin position="210"/>
        <end position="307"/>
    </location>
</feature>
<evidence type="ECO:0000256" key="2">
    <source>
        <dbReference type="ARBA" id="ARBA00022737"/>
    </source>
</evidence>
<evidence type="ECO:0000313" key="8">
    <source>
        <dbReference type="EMBL" id="CAG8491157.1"/>
    </source>
</evidence>
<dbReference type="FunFam" id="2.30.42.10:FF:000026">
    <property type="entry name" value="Golgi reassembly stacking protein 2"/>
    <property type="match status" value="1"/>
</dbReference>
<evidence type="ECO:0000256" key="5">
    <source>
        <dbReference type="PIRSR" id="PIRSR607583-1"/>
    </source>
</evidence>
<dbReference type="GO" id="GO:0007030">
    <property type="term" value="P:Golgi organization"/>
    <property type="evidence" value="ECO:0007669"/>
    <property type="project" value="TreeGrafter"/>
</dbReference>
<dbReference type="PANTHER" id="PTHR12893">
    <property type="entry name" value="GOLGI REASSEMBLY STACKING PROTEIN GRASP"/>
    <property type="match status" value="1"/>
</dbReference>
<accession>A0A9N8ZGP4</accession>
<dbReference type="Proteomes" id="UP000789572">
    <property type="component" value="Unassembled WGS sequence"/>
</dbReference>
<dbReference type="InterPro" id="IPR007583">
    <property type="entry name" value="GRASP55_65"/>
</dbReference>
<reference evidence="8" key="1">
    <citation type="submission" date="2021-06" db="EMBL/GenBank/DDBJ databases">
        <authorList>
            <person name="Kallberg Y."/>
            <person name="Tangrot J."/>
            <person name="Rosling A."/>
        </authorList>
    </citation>
    <scope>NUCLEOTIDE SEQUENCE</scope>
    <source>
        <strain evidence="8">IA702</strain>
    </source>
</reference>
<feature type="binding site" evidence="5">
    <location>
        <position position="103"/>
    </location>
    <ligand>
        <name>Zn(2+)</name>
        <dbReference type="ChEBI" id="CHEBI:29105"/>
    </ligand>
</feature>
<evidence type="ECO:0000256" key="4">
    <source>
        <dbReference type="ARBA" id="ARBA00023136"/>
    </source>
</evidence>
<evidence type="ECO:0000256" key="6">
    <source>
        <dbReference type="SAM" id="MobiDB-lite"/>
    </source>
</evidence>
<dbReference type="InterPro" id="IPR036034">
    <property type="entry name" value="PDZ_sf"/>
</dbReference>
<dbReference type="EMBL" id="CAJVPJ010000179">
    <property type="protein sequence ID" value="CAG8491157.1"/>
    <property type="molecule type" value="Genomic_DNA"/>
</dbReference>
<name>A0A9N8ZGP4_9GLOM</name>
<keyword evidence="9" id="KW-1185">Reference proteome</keyword>
<keyword evidence="4" id="KW-0472">Membrane</keyword>
<feature type="binding site" evidence="5">
    <location>
        <position position="14"/>
    </location>
    <ligand>
        <name>Zn(2+)</name>
        <dbReference type="ChEBI" id="CHEBI:29105"/>
    </ligand>
</feature>
<sequence length="307" mass="33893">MGGTQSSQSGKGYHVLRVYDGSPSHEAGIEPFFDYVVGINGFPLDNPESKTLQEQLQDNINNEVILSIYSTKEQELREVTLIPNTDWTTKPEDGLIGLSIRFCSYEATNEHVWHVLDVAPDSPAEMAGLVPYTDYIIGTPHVTLRGESDLDSLIESRLGRPLHLYVYNADRDVCREVIIVPNHEWGGEGSLGCGVGYGYLHRIPKVKRRRESGDLDINSKTTNETRNAADQKDGEVSAKDDGKGKERQDGTETVNEKSHEVAYQSPPTIVETLVDADEETTGNEVPIHVDSEKPPSGEPQTDNTATE</sequence>
<dbReference type="GO" id="GO:0000139">
    <property type="term" value="C:Golgi membrane"/>
    <property type="evidence" value="ECO:0007669"/>
    <property type="project" value="UniProtKB-SubCell"/>
</dbReference>
<keyword evidence="5" id="KW-0862">Zinc</keyword>
<dbReference type="AlphaFoldDB" id="A0A9N8ZGP4"/>
<dbReference type="Gene3D" id="2.30.42.10">
    <property type="match status" value="2"/>
</dbReference>
<dbReference type="PROSITE" id="PS51865">
    <property type="entry name" value="PDZ_GRASP"/>
    <property type="match status" value="2"/>
</dbReference>
<protein>
    <submittedName>
        <fullName evidence="8">10633_t:CDS:1</fullName>
    </submittedName>
</protein>
<feature type="domain" description="PDZ GRASP-type" evidence="7">
    <location>
        <begin position="111"/>
        <end position="200"/>
    </location>
</feature>
<feature type="compositionally biased region" description="Basic and acidic residues" evidence="6">
    <location>
        <begin position="227"/>
        <end position="260"/>
    </location>
</feature>
<dbReference type="PANTHER" id="PTHR12893:SF0">
    <property type="entry name" value="GRASP65"/>
    <property type="match status" value="1"/>
</dbReference>
<organism evidence="8 9">
    <name type="scientific">Paraglomus occultum</name>
    <dbReference type="NCBI Taxonomy" id="144539"/>
    <lineage>
        <taxon>Eukaryota</taxon>
        <taxon>Fungi</taxon>
        <taxon>Fungi incertae sedis</taxon>
        <taxon>Mucoromycota</taxon>
        <taxon>Glomeromycotina</taxon>
        <taxon>Glomeromycetes</taxon>
        <taxon>Paraglomerales</taxon>
        <taxon>Paraglomeraceae</taxon>
        <taxon>Paraglomus</taxon>
    </lineage>
</organism>
<feature type="compositionally biased region" description="Polar residues" evidence="6">
    <location>
        <begin position="298"/>
        <end position="307"/>
    </location>
</feature>
<comment type="subcellular location">
    <subcellularLocation>
        <location evidence="1">Golgi apparatus membrane</location>
    </subcellularLocation>
</comment>
<dbReference type="Pfam" id="PF04495">
    <property type="entry name" value="GRASP55_65"/>
    <property type="match status" value="1"/>
</dbReference>
<dbReference type="OrthoDB" id="3318at2759"/>
<dbReference type="InterPro" id="IPR024958">
    <property type="entry name" value="GRASP_PDZ"/>
</dbReference>
<evidence type="ECO:0000259" key="7">
    <source>
        <dbReference type="PROSITE" id="PS51865"/>
    </source>
</evidence>
<keyword evidence="2" id="KW-0677">Repeat</keyword>
<evidence type="ECO:0000256" key="1">
    <source>
        <dbReference type="ARBA" id="ARBA00004394"/>
    </source>
</evidence>
<dbReference type="GO" id="GO:0046872">
    <property type="term" value="F:metal ion binding"/>
    <property type="evidence" value="ECO:0007669"/>
    <property type="project" value="UniProtKB-KW"/>
</dbReference>
<feature type="domain" description="PDZ GRASP-type" evidence="7">
    <location>
        <begin position="11"/>
        <end position="105"/>
    </location>
</feature>
<keyword evidence="5" id="KW-0479">Metal-binding</keyword>
<evidence type="ECO:0000256" key="3">
    <source>
        <dbReference type="ARBA" id="ARBA00023034"/>
    </source>
</evidence>
<comment type="caution">
    <text evidence="8">The sequence shown here is derived from an EMBL/GenBank/DDBJ whole genome shotgun (WGS) entry which is preliminary data.</text>
</comment>
<evidence type="ECO:0000313" key="9">
    <source>
        <dbReference type="Proteomes" id="UP000789572"/>
    </source>
</evidence>
<dbReference type="SUPFAM" id="SSF50156">
    <property type="entry name" value="PDZ domain-like"/>
    <property type="match status" value="2"/>
</dbReference>
<proteinExistence type="predicted"/>
<gene>
    <name evidence="8" type="ORF">POCULU_LOCUS2081</name>
</gene>